<dbReference type="Pfam" id="PF06250">
    <property type="entry name" value="YhcG_C"/>
    <property type="match status" value="1"/>
</dbReference>
<name>A0A5J4QZI3_9ZZZZ</name>
<dbReference type="InterPro" id="IPR041527">
    <property type="entry name" value="YhcG_N"/>
</dbReference>
<organism evidence="3">
    <name type="scientific">termite gut metagenome</name>
    <dbReference type="NCBI Taxonomy" id="433724"/>
    <lineage>
        <taxon>unclassified sequences</taxon>
        <taxon>metagenomes</taxon>
        <taxon>organismal metagenomes</taxon>
    </lineage>
</organism>
<evidence type="ECO:0000259" key="2">
    <source>
        <dbReference type="Pfam" id="PF17761"/>
    </source>
</evidence>
<accession>A0A5J4QZI3</accession>
<evidence type="ECO:0000259" key="1">
    <source>
        <dbReference type="Pfam" id="PF06250"/>
    </source>
</evidence>
<dbReference type="PANTHER" id="PTHR30547:SF0">
    <property type="entry name" value="BLR8175 PROTEIN"/>
    <property type="match status" value="1"/>
</dbReference>
<dbReference type="InterPro" id="IPR053148">
    <property type="entry name" value="PD-DEXK-like_domain"/>
</dbReference>
<dbReference type="EMBL" id="SNRY01002127">
    <property type="protein sequence ID" value="KAA6326658.1"/>
    <property type="molecule type" value="Genomic_DNA"/>
</dbReference>
<keyword evidence="3" id="KW-0540">Nuclease</keyword>
<feature type="domain" description="YhcG PDDEXK nuclease" evidence="1">
    <location>
        <begin position="212"/>
        <end position="362"/>
    </location>
</feature>
<dbReference type="EC" id="3.1.-.-" evidence="3"/>
<dbReference type="Gene3D" id="3.40.1350.10">
    <property type="match status" value="1"/>
</dbReference>
<comment type="caution">
    <text evidence="3">The sequence shown here is derived from an EMBL/GenBank/DDBJ whole genome shotgun (WGS) entry which is preliminary data.</text>
</comment>
<dbReference type="GO" id="GO:0004519">
    <property type="term" value="F:endonuclease activity"/>
    <property type="evidence" value="ECO:0007669"/>
    <property type="project" value="UniProtKB-KW"/>
</dbReference>
<protein>
    <submittedName>
        <fullName evidence="3">Endonuclease NucS</fullName>
        <ecNumber evidence="3">3.1.-.-</ecNumber>
    </submittedName>
</protein>
<sequence>MNNTNSIAIQEFQQVHSIISLHRTRALQTVNNENLLTAWEVGAYVSARLKNSVWGSKTVVQLSEYLRTQDPTLRGYSRRNIYNMISLHDTYSSPEFLQYVDKLKLNQFVQPLAAQIEEAEIVQPKIGQIVQIQSAQFPIFLNLITLSNHYEILNTCNTIEEHVFYVLYSHKERLNKRELQRCLKNHTFTSLTGDKHNLSKGLKEIYPQAAPMLKDAVFLDFLGLPQKHSEKKLQRGILENMKEFVLEMGKDFLFVDKEYPLQVGNSTFKVDLLFFHRGLQYLVVIELKTTKFKPEYMGQLEFYLEALDRDVRRSNENPSIGILLCQEADHSVVEYAMSRSLSPTMITEYQRQLIPKEVLQHSLEEFTQFLKPAKNGKEKNIYFK</sequence>
<proteinExistence type="predicted"/>
<reference evidence="3" key="1">
    <citation type="submission" date="2019-03" db="EMBL/GenBank/DDBJ databases">
        <title>Single cell metagenomics reveals metabolic interactions within the superorganism composed of flagellate Streblomastix strix and complex community of Bacteroidetes bacteria on its surface.</title>
        <authorList>
            <person name="Treitli S.C."/>
            <person name="Kolisko M."/>
            <person name="Husnik F."/>
            <person name="Keeling P."/>
            <person name="Hampl V."/>
        </authorList>
    </citation>
    <scope>NUCLEOTIDE SEQUENCE</scope>
    <source>
        <strain evidence="3">STM</strain>
    </source>
</reference>
<dbReference type="GO" id="GO:0016787">
    <property type="term" value="F:hydrolase activity"/>
    <property type="evidence" value="ECO:0007669"/>
    <property type="project" value="UniProtKB-KW"/>
</dbReference>
<dbReference type="Pfam" id="PF17761">
    <property type="entry name" value="DUF1016_N"/>
    <property type="match status" value="1"/>
</dbReference>
<dbReference type="GO" id="GO:0003676">
    <property type="term" value="F:nucleic acid binding"/>
    <property type="evidence" value="ECO:0007669"/>
    <property type="project" value="InterPro"/>
</dbReference>
<dbReference type="InterPro" id="IPR011856">
    <property type="entry name" value="tRNA_endonuc-like_dom_sf"/>
</dbReference>
<dbReference type="PANTHER" id="PTHR30547">
    <property type="entry name" value="UNCHARACTERIZED PROTEIN YHCG-RELATED"/>
    <property type="match status" value="1"/>
</dbReference>
<dbReference type="InterPro" id="IPR009362">
    <property type="entry name" value="YhcG_C"/>
</dbReference>
<dbReference type="AlphaFoldDB" id="A0A5J4QZI3"/>
<keyword evidence="3" id="KW-0255">Endonuclease</keyword>
<evidence type="ECO:0000313" key="3">
    <source>
        <dbReference type="EMBL" id="KAA6326658.1"/>
    </source>
</evidence>
<keyword evidence="3" id="KW-0378">Hydrolase</keyword>
<feature type="domain" description="YhcG N-terminal" evidence="2">
    <location>
        <begin position="15"/>
        <end position="189"/>
    </location>
</feature>
<gene>
    <name evidence="3" type="ORF">EZS27_024267</name>
</gene>